<gene>
    <name evidence="1" type="ORF">J512_1058</name>
</gene>
<sequence length="94" mass="10685">MKFYKTILVLGLVVGDYSVSGCDLRTQQDFEKICLSGGHTQASCDCIYQRLEQVYSPKLMQRLEHVSLQSPALPQDFAPTFFSVMRRCDKNDMG</sequence>
<dbReference type="PATRIC" id="fig|1310613.3.peg.1011"/>
<dbReference type="EMBL" id="JEWH01000008">
    <property type="protein sequence ID" value="EXB06821.1"/>
    <property type="molecule type" value="Genomic_DNA"/>
</dbReference>
<evidence type="ECO:0000313" key="1">
    <source>
        <dbReference type="EMBL" id="EXB06821.1"/>
    </source>
</evidence>
<dbReference type="AlphaFoldDB" id="A0A009I8Q1"/>
<dbReference type="RefSeq" id="WP_032050868.1">
    <property type="nucleotide sequence ID" value="NZ_JEWH01000008.1"/>
</dbReference>
<dbReference type="Proteomes" id="UP000020595">
    <property type="component" value="Unassembled WGS sequence"/>
</dbReference>
<evidence type="ECO:0000313" key="2">
    <source>
        <dbReference type="Proteomes" id="UP000020595"/>
    </source>
</evidence>
<comment type="caution">
    <text evidence="1">The sequence shown here is derived from an EMBL/GenBank/DDBJ whole genome shotgun (WGS) entry which is preliminary data.</text>
</comment>
<accession>A0A009I8Q1</accession>
<proteinExistence type="predicted"/>
<reference evidence="1 2" key="1">
    <citation type="submission" date="2014-02" db="EMBL/GenBank/DDBJ databases">
        <title>Comparative genomics and transcriptomics to identify genetic mechanisms underlying the emergence of carbapenem resistant Acinetobacter baumannii (CRAb).</title>
        <authorList>
            <person name="Harris A.D."/>
            <person name="Johnson K.J."/>
            <person name="George J."/>
            <person name="Shefchek K."/>
            <person name="Daugherty S.C."/>
            <person name="Parankush S."/>
            <person name="Sadzewicz L."/>
            <person name="Tallon L."/>
            <person name="Sengamalay N."/>
            <person name="Hazen T.H."/>
            <person name="Rasko D.A."/>
        </authorList>
    </citation>
    <scope>NUCLEOTIDE SEQUENCE [LARGE SCALE GENOMIC DNA]</scope>
    <source>
        <strain evidence="1 2">1295743</strain>
    </source>
</reference>
<name>A0A009I8Q1_ACIB9</name>
<organism evidence="1 2">
    <name type="scientific">Acinetobacter baumannii (strain 1295743)</name>
    <dbReference type="NCBI Taxonomy" id="1310613"/>
    <lineage>
        <taxon>Bacteria</taxon>
        <taxon>Pseudomonadati</taxon>
        <taxon>Pseudomonadota</taxon>
        <taxon>Gammaproteobacteria</taxon>
        <taxon>Moraxellales</taxon>
        <taxon>Moraxellaceae</taxon>
        <taxon>Acinetobacter</taxon>
        <taxon>Acinetobacter calcoaceticus/baumannii complex</taxon>
    </lineage>
</organism>
<protein>
    <submittedName>
        <fullName evidence="1">Uncharacterized protein</fullName>
    </submittedName>
</protein>